<evidence type="ECO:0000256" key="2">
    <source>
        <dbReference type="ARBA" id="ARBA00022737"/>
    </source>
</evidence>
<evidence type="ECO:0000313" key="4">
    <source>
        <dbReference type="EMBL" id="OMJ86290.1"/>
    </source>
</evidence>
<feature type="repeat" description="WD" evidence="3">
    <location>
        <begin position="155"/>
        <end position="196"/>
    </location>
</feature>
<comment type="caution">
    <text evidence="4">The sequence shown here is derived from an EMBL/GenBank/DDBJ whole genome shotgun (WGS) entry which is preliminary data.</text>
</comment>
<name>A0A1R2CBF2_9CILI</name>
<evidence type="ECO:0000256" key="3">
    <source>
        <dbReference type="PROSITE-ProRule" id="PRU00221"/>
    </source>
</evidence>
<dbReference type="InterPro" id="IPR015943">
    <property type="entry name" value="WD40/YVTN_repeat-like_dom_sf"/>
</dbReference>
<dbReference type="EMBL" id="MPUH01000210">
    <property type="protein sequence ID" value="OMJ86290.1"/>
    <property type="molecule type" value="Genomic_DNA"/>
</dbReference>
<evidence type="ECO:0000256" key="1">
    <source>
        <dbReference type="ARBA" id="ARBA00022574"/>
    </source>
</evidence>
<evidence type="ECO:0000313" key="5">
    <source>
        <dbReference type="Proteomes" id="UP000187209"/>
    </source>
</evidence>
<dbReference type="PANTHER" id="PTHR19853:SF1">
    <property type="entry name" value="TBC1 DOMAIN FAMILY MEMBER 31"/>
    <property type="match status" value="1"/>
</dbReference>
<sequence length="764" mass="88586">MSRTLTISAASGRIFSQRQAQDTKGHLLVIDFSTSTNSSTYCSSYHINAHGDILTSDSRGNITHFLLRQNRYSQYIKNISPCSYIYQTSEDTLALIKTKELHIYNTSGKKLNEFKQHYSSIIGVDFNVHKHLFLTYSSEIAIIWDTLTWKVVRNMRSKGNAFLCMQFYPDGNSILTNFDDGKLYMWRLSDNKLENQFAFSDVVRFTLSYEGDCVYGIGKKGQIIVWRIEDTSKISQIIQTIPGTTDLVQIKSTNEKLYAIGNNGRFYAINTKLWRVEYELQLGLQIIQSFDVKLDKLALGTNKGLVYVYELNVLNEKNALECQQKIAHGLEENLAYTILNVQEPDEREMFEEADSQPSLMSKEDIVFTKIGREYVKTPIGSNDTISTISQENKCQHDLFKKIFGVAKMTPHETSIKHCNLKKIFQVKGEYPEKYRGLIWRFMLQLPNNVDSFAGLYSRGTHPDLITLFQNFKKTSQNEFSRTERITSALCYWSSLLGKVDYLPQLVNSFVKVFPGDDLSAFESVMALILHWMQHWFEFFPNPPVVLIESISNIIKFHDKELFLRLTNWIDLNQTIWKILRTFLNSVIAHEDWVKLMDYIFTEWQNPETFLYAVACFILNNKKILKSMTNPEDVVDFFEKTRKINILKFVKMIQGIQNNAGAAVVSFNVFLPICYGQYPLFTAYPQYKIQTKEEMAEEILRDMEEKDMVRRYNIALQEKVKGLAKTQTDIAIRTKNLMMSDEDVIEGYHKELLQRKAYLANTINN</sequence>
<dbReference type="Gene3D" id="1.10.472.80">
    <property type="entry name" value="Ypt/Rab-GAP domain of gyp1p, domain 3"/>
    <property type="match status" value="1"/>
</dbReference>
<dbReference type="AlphaFoldDB" id="A0A1R2CBF2"/>
<dbReference type="GO" id="GO:0060271">
    <property type="term" value="P:cilium assembly"/>
    <property type="evidence" value="ECO:0007669"/>
    <property type="project" value="TreeGrafter"/>
</dbReference>
<organism evidence="4 5">
    <name type="scientific">Stentor coeruleus</name>
    <dbReference type="NCBI Taxonomy" id="5963"/>
    <lineage>
        <taxon>Eukaryota</taxon>
        <taxon>Sar</taxon>
        <taxon>Alveolata</taxon>
        <taxon>Ciliophora</taxon>
        <taxon>Postciliodesmatophora</taxon>
        <taxon>Heterotrichea</taxon>
        <taxon>Heterotrichida</taxon>
        <taxon>Stentoridae</taxon>
        <taxon>Stentor</taxon>
    </lineage>
</organism>
<protein>
    <submittedName>
        <fullName evidence="4">Uncharacterized protein</fullName>
    </submittedName>
</protein>
<dbReference type="GO" id="GO:0036064">
    <property type="term" value="C:ciliary basal body"/>
    <property type="evidence" value="ECO:0007669"/>
    <property type="project" value="TreeGrafter"/>
</dbReference>
<dbReference type="PROSITE" id="PS50082">
    <property type="entry name" value="WD_REPEATS_2"/>
    <property type="match status" value="1"/>
</dbReference>
<accession>A0A1R2CBF2</accession>
<dbReference type="SUPFAM" id="SSF69322">
    <property type="entry name" value="Tricorn protease domain 2"/>
    <property type="match status" value="1"/>
</dbReference>
<dbReference type="Proteomes" id="UP000187209">
    <property type="component" value="Unassembled WGS sequence"/>
</dbReference>
<keyword evidence="1 3" id="KW-0853">WD repeat</keyword>
<dbReference type="InterPro" id="IPR051570">
    <property type="entry name" value="TBC1_cilium_biogenesis"/>
</dbReference>
<dbReference type="InterPro" id="IPR001680">
    <property type="entry name" value="WD40_rpt"/>
</dbReference>
<keyword evidence="2" id="KW-0677">Repeat</keyword>
<dbReference type="SMART" id="SM00320">
    <property type="entry name" value="WD40"/>
    <property type="match status" value="2"/>
</dbReference>
<keyword evidence="5" id="KW-1185">Reference proteome</keyword>
<reference evidence="4 5" key="1">
    <citation type="submission" date="2016-11" db="EMBL/GenBank/DDBJ databases">
        <title>The macronuclear genome of Stentor coeruleus: a giant cell with tiny introns.</title>
        <authorList>
            <person name="Slabodnick M."/>
            <person name="Ruby J.G."/>
            <person name="Reiff S.B."/>
            <person name="Swart E.C."/>
            <person name="Gosai S."/>
            <person name="Prabakaran S."/>
            <person name="Witkowska E."/>
            <person name="Larue G.E."/>
            <person name="Fisher S."/>
            <person name="Freeman R.M."/>
            <person name="Gunawardena J."/>
            <person name="Chu W."/>
            <person name="Stover N.A."/>
            <person name="Gregory B.D."/>
            <person name="Nowacki M."/>
            <person name="Derisi J."/>
            <person name="Roy S.W."/>
            <person name="Marshall W.F."/>
            <person name="Sood P."/>
        </authorList>
    </citation>
    <scope>NUCLEOTIDE SEQUENCE [LARGE SCALE GENOMIC DNA]</scope>
    <source>
        <strain evidence="4">WM001</strain>
    </source>
</reference>
<proteinExistence type="predicted"/>
<dbReference type="PANTHER" id="PTHR19853">
    <property type="entry name" value="WD REPEAT CONTAINING PROTEIN 3 WDR3"/>
    <property type="match status" value="1"/>
</dbReference>
<gene>
    <name evidence="4" type="ORF">SteCoe_12202</name>
</gene>
<dbReference type="OrthoDB" id="5578278at2759"/>
<dbReference type="Gene3D" id="2.130.10.10">
    <property type="entry name" value="YVTN repeat-like/Quinoprotein amine dehydrogenase"/>
    <property type="match status" value="1"/>
</dbReference>